<sequence length="254" mass="28345">MFRLMKYEALKKAKLIVIALVMFGLIELAILFTIYKGGIALVFTVILIFLLGFGGLIFLLIDSINMYSSDLYKKPGYMLFLTPTNSYQIIGSKLFISLIEATIGLAMYIGFMALNYNIVYNKYLNDPGSNARMIMDFFESFSALPSPGEIVLGIVSFVIGWFAFILTIYLAITIRKTLLSNVKLGGFFSFIFFLILQTIITYVQYKLIGNVDNGITVGKNMTINYTTTSLIYSLVVSAIMYVSSSTLLSKGVDL</sequence>
<keyword evidence="2" id="KW-1185">Reference proteome</keyword>
<dbReference type="EMBL" id="BTPU01000036">
    <property type="protein sequence ID" value="GMQ63195.1"/>
    <property type="molecule type" value="Genomic_DNA"/>
</dbReference>
<evidence type="ECO:0000313" key="1">
    <source>
        <dbReference type="EMBL" id="GMQ63195.1"/>
    </source>
</evidence>
<proteinExistence type="predicted"/>
<comment type="caution">
    <text evidence="1">The sequence shown here is derived from an EMBL/GenBank/DDBJ whole genome shotgun (WGS) entry which is preliminary data.</text>
</comment>
<dbReference type="Proteomes" id="UP001374599">
    <property type="component" value="Unassembled WGS sequence"/>
</dbReference>
<organism evidence="1 2">
    <name type="scientific">Vallitalea maricola</name>
    <dbReference type="NCBI Taxonomy" id="3074433"/>
    <lineage>
        <taxon>Bacteria</taxon>
        <taxon>Bacillati</taxon>
        <taxon>Bacillota</taxon>
        <taxon>Clostridia</taxon>
        <taxon>Lachnospirales</taxon>
        <taxon>Vallitaleaceae</taxon>
        <taxon>Vallitalea</taxon>
    </lineage>
</organism>
<reference evidence="1" key="1">
    <citation type="submission" date="2023-09" db="EMBL/GenBank/DDBJ databases">
        <title>Vallitalea sediminicola and Vallitalea maricola sp. nov., anaerobic bacteria isolated from marine sediment.</title>
        <authorList>
            <person name="Hirano S."/>
            <person name="Maeda A."/>
            <person name="Terahara T."/>
            <person name="Mori K."/>
            <person name="Hamada M."/>
            <person name="Matsumoto R."/>
            <person name="Kobayashi T."/>
        </authorList>
    </citation>
    <scope>NUCLEOTIDE SEQUENCE</scope>
    <source>
        <strain evidence="1">AN17-2</strain>
    </source>
</reference>
<name>A0ACB5UJY5_9FIRM</name>
<evidence type="ECO:0000313" key="2">
    <source>
        <dbReference type="Proteomes" id="UP001374599"/>
    </source>
</evidence>
<accession>A0ACB5UJY5</accession>
<gene>
    <name evidence="1" type="ORF">AN2V17_24280</name>
</gene>
<protein>
    <submittedName>
        <fullName evidence="1">Uncharacterized protein</fullName>
    </submittedName>
</protein>